<accession>A0A1M4ZPX6</accession>
<dbReference type="AlphaFoldDB" id="A0A1M4ZPX6"/>
<dbReference type="EMBL" id="FQUJ01000008">
    <property type="protein sequence ID" value="SHF20058.1"/>
    <property type="molecule type" value="Genomic_DNA"/>
</dbReference>
<dbReference type="Proteomes" id="UP000184346">
    <property type="component" value="Unassembled WGS sequence"/>
</dbReference>
<dbReference type="OrthoDB" id="371140at2"/>
<dbReference type="InterPro" id="IPR036388">
    <property type="entry name" value="WH-like_DNA-bd_sf"/>
</dbReference>
<sequence length="96" mass="10920">MGSNAASGWTMFSNHAHVLICLVEDPTRTLREVAARVGITERAVQRIVSDLEEAEIVARQRVGRRNEYKLFLDKPLRHPLESHRTMAEVVALITQR</sequence>
<dbReference type="CDD" id="cd00090">
    <property type="entry name" value="HTH_ARSR"/>
    <property type="match status" value="1"/>
</dbReference>
<gene>
    <name evidence="1" type="ORF">SAMN02745148_02010</name>
</gene>
<evidence type="ECO:0000313" key="2">
    <source>
        <dbReference type="Proteomes" id="UP000184346"/>
    </source>
</evidence>
<dbReference type="Gene3D" id="1.10.10.10">
    <property type="entry name" value="Winged helix-like DNA-binding domain superfamily/Winged helix DNA-binding domain"/>
    <property type="match status" value="1"/>
</dbReference>
<dbReference type="RefSeq" id="WP_072822356.1">
    <property type="nucleotide sequence ID" value="NZ_FQUJ01000008.1"/>
</dbReference>
<name>A0A1M4ZPX6_9GAMM</name>
<dbReference type="GO" id="GO:0003677">
    <property type="term" value="F:DNA binding"/>
    <property type="evidence" value="ECO:0007669"/>
    <property type="project" value="UniProtKB-KW"/>
</dbReference>
<proteinExistence type="predicted"/>
<keyword evidence="2" id="KW-1185">Reference proteome</keyword>
<organism evidence="1 2">
    <name type="scientific">Modicisalibacter ilicicola DSM 19980</name>
    <dbReference type="NCBI Taxonomy" id="1121942"/>
    <lineage>
        <taxon>Bacteria</taxon>
        <taxon>Pseudomonadati</taxon>
        <taxon>Pseudomonadota</taxon>
        <taxon>Gammaproteobacteria</taxon>
        <taxon>Oceanospirillales</taxon>
        <taxon>Halomonadaceae</taxon>
        <taxon>Modicisalibacter</taxon>
    </lineage>
</organism>
<dbReference type="GO" id="GO:0006355">
    <property type="term" value="P:regulation of DNA-templated transcription"/>
    <property type="evidence" value="ECO:0007669"/>
    <property type="project" value="UniProtKB-ARBA"/>
</dbReference>
<dbReference type="InterPro" id="IPR011991">
    <property type="entry name" value="ArsR-like_HTH"/>
</dbReference>
<keyword evidence="1" id="KW-0238">DNA-binding</keyword>
<dbReference type="SUPFAM" id="SSF46785">
    <property type="entry name" value="Winged helix' DNA-binding domain"/>
    <property type="match status" value="1"/>
</dbReference>
<dbReference type="STRING" id="1121942.SAMN02745148_02010"/>
<dbReference type="InterPro" id="IPR036390">
    <property type="entry name" value="WH_DNA-bd_sf"/>
</dbReference>
<evidence type="ECO:0000313" key="1">
    <source>
        <dbReference type="EMBL" id="SHF20058.1"/>
    </source>
</evidence>
<dbReference type="Pfam" id="PF13412">
    <property type="entry name" value="HTH_24"/>
    <property type="match status" value="1"/>
</dbReference>
<reference evidence="1 2" key="1">
    <citation type="submission" date="2016-11" db="EMBL/GenBank/DDBJ databases">
        <authorList>
            <person name="Jaros S."/>
            <person name="Januszkiewicz K."/>
            <person name="Wedrychowicz H."/>
        </authorList>
    </citation>
    <scope>NUCLEOTIDE SEQUENCE [LARGE SCALE GENOMIC DNA]</scope>
    <source>
        <strain evidence="1 2">DSM 19980</strain>
    </source>
</reference>
<protein>
    <submittedName>
        <fullName evidence="1">Winged helix-turn-helix DNA-binding</fullName>
    </submittedName>
</protein>